<name>A0A9P0MB28_ACAOB</name>
<dbReference type="Proteomes" id="UP001152888">
    <property type="component" value="Unassembled WGS sequence"/>
</dbReference>
<keyword evidence="2" id="KW-1185">Reference proteome</keyword>
<gene>
    <name evidence="1" type="ORF">ACAOBT_LOCUS34612</name>
</gene>
<dbReference type="EMBL" id="CAKOFQ010008636">
    <property type="protein sequence ID" value="CAH2015217.1"/>
    <property type="molecule type" value="Genomic_DNA"/>
</dbReference>
<reference evidence="1" key="1">
    <citation type="submission" date="2022-03" db="EMBL/GenBank/DDBJ databases">
        <authorList>
            <person name="Sayadi A."/>
        </authorList>
    </citation>
    <scope>NUCLEOTIDE SEQUENCE</scope>
</reference>
<protein>
    <submittedName>
        <fullName evidence="1">Uncharacterized protein</fullName>
    </submittedName>
</protein>
<comment type="caution">
    <text evidence="1">The sequence shown here is derived from an EMBL/GenBank/DDBJ whole genome shotgun (WGS) entry which is preliminary data.</text>
</comment>
<dbReference type="AlphaFoldDB" id="A0A9P0MB28"/>
<organism evidence="1 2">
    <name type="scientific">Acanthoscelides obtectus</name>
    <name type="common">Bean weevil</name>
    <name type="synonym">Bruchus obtectus</name>
    <dbReference type="NCBI Taxonomy" id="200917"/>
    <lineage>
        <taxon>Eukaryota</taxon>
        <taxon>Metazoa</taxon>
        <taxon>Ecdysozoa</taxon>
        <taxon>Arthropoda</taxon>
        <taxon>Hexapoda</taxon>
        <taxon>Insecta</taxon>
        <taxon>Pterygota</taxon>
        <taxon>Neoptera</taxon>
        <taxon>Endopterygota</taxon>
        <taxon>Coleoptera</taxon>
        <taxon>Polyphaga</taxon>
        <taxon>Cucujiformia</taxon>
        <taxon>Chrysomeloidea</taxon>
        <taxon>Chrysomelidae</taxon>
        <taxon>Bruchinae</taxon>
        <taxon>Bruchini</taxon>
        <taxon>Acanthoscelides</taxon>
    </lineage>
</organism>
<evidence type="ECO:0000313" key="1">
    <source>
        <dbReference type="EMBL" id="CAH2015217.1"/>
    </source>
</evidence>
<evidence type="ECO:0000313" key="2">
    <source>
        <dbReference type="Proteomes" id="UP001152888"/>
    </source>
</evidence>
<proteinExistence type="predicted"/>
<accession>A0A9P0MB28</accession>
<sequence length="93" mass="10673">MYIMGDYNLPHLQMLDETNLHDNGIGRRNASGYITYKELKNNPIADYLLKDLKSKKLPLLDTQKSHFKNNNAHSITHKTTIICDISYTGLSHL</sequence>